<evidence type="ECO:0000256" key="10">
    <source>
        <dbReference type="ARBA" id="ARBA00038489"/>
    </source>
</evidence>
<dbReference type="AlphaFoldDB" id="A0A6J4SZY7"/>
<evidence type="ECO:0000256" key="4">
    <source>
        <dbReference type="ARBA" id="ARBA00022559"/>
    </source>
</evidence>
<dbReference type="EC" id="1.11.1.24" evidence="3"/>
<evidence type="ECO:0000256" key="12">
    <source>
        <dbReference type="ARBA" id="ARBA00049091"/>
    </source>
</evidence>
<dbReference type="InterPro" id="IPR036249">
    <property type="entry name" value="Thioredoxin-like_sf"/>
</dbReference>
<evidence type="ECO:0000256" key="11">
    <source>
        <dbReference type="ARBA" id="ARBA00041373"/>
    </source>
</evidence>
<dbReference type="CDD" id="cd03017">
    <property type="entry name" value="PRX_BCP"/>
    <property type="match status" value="1"/>
</dbReference>
<keyword evidence="6 14" id="KW-0560">Oxidoreductase</keyword>
<dbReference type="InterPro" id="IPR013766">
    <property type="entry name" value="Thioredoxin_domain"/>
</dbReference>
<dbReference type="Gene3D" id="3.40.30.10">
    <property type="entry name" value="Glutaredoxin"/>
    <property type="match status" value="1"/>
</dbReference>
<keyword evidence="8" id="KW-0676">Redox-active center</keyword>
<dbReference type="SUPFAM" id="SSF52833">
    <property type="entry name" value="Thioredoxin-like"/>
    <property type="match status" value="1"/>
</dbReference>
<dbReference type="InterPro" id="IPR050924">
    <property type="entry name" value="Peroxiredoxin_BCP/PrxQ"/>
</dbReference>
<dbReference type="PROSITE" id="PS51352">
    <property type="entry name" value="THIOREDOXIN_2"/>
    <property type="match status" value="1"/>
</dbReference>
<evidence type="ECO:0000256" key="9">
    <source>
        <dbReference type="ARBA" id="ARBA00032824"/>
    </source>
</evidence>
<keyword evidence="4 14" id="KW-0575">Peroxidase</keyword>
<evidence type="ECO:0000259" key="13">
    <source>
        <dbReference type="PROSITE" id="PS51352"/>
    </source>
</evidence>
<keyword evidence="5" id="KW-0049">Antioxidant</keyword>
<keyword evidence="7" id="KW-1015">Disulfide bond</keyword>
<name>A0A6J4SZY7_9ACTN</name>
<accession>A0A6J4SZY7</accession>
<dbReference type="InterPro" id="IPR000866">
    <property type="entry name" value="AhpC/TSA"/>
</dbReference>
<evidence type="ECO:0000256" key="1">
    <source>
        <dbReference type="ARBA" id="ARBA00003330"/>
    </source>
</evidence>
<dbReference type="GO" id="GO:0005737">
    <property type="term" value="C:cytoplasm"/>
    <property type="evidence" value="ECO:0007669"/>
    <property type="project" value="TreeGrafter"/>
</dbReference>
<comment type="subunit">
    <text evidence="2">Monomer.</text>
</comment>
<feature type="domain" description="Thioredoxin" evidence="13">
    <location>
        <begin position="2"/>
        <end position="155"/>
    </location>
</feature>
<sequence>MIQAGARAPDFELPDQAGEPVSLSALRGRTVVLYFYPKAGTPGCTTQACSIRDREAEYAAAGVTVLGVSPDPLAKVKKFHDKRGLNFTLLADADHAVCDLYGVWVQKSMYGKTFWGVTRATYVIDADGVIAHVIPKVSPKTHDDVVLAALAEAASAWDGQGRGQGQRLRGW</sequence>
<evidence type="ECO:0000256" key="7">
    <source>
        <dbReference type="ARBA" id="ARBA00023157"/>
    </source>
</evidence>
<gene>
    <name evidence="14" type="ORF">AVDCRST_MAG67-2666</name>
</gene>
<dbReference type="NCBIfam" id="NF006960">
    <property type="entry name" value="PRK09437.1"/>
    <property type="match status" value="1"/>
</dbReference>
<comment type="catalytic activity">
    <reaction evidence="12">
        <text>a hydroperoxide + [thioredoxin]-dithiol = an alcohol + [thioredoxin]-disulfide + H2O</text>
        <dbReference type="Rhea" id="RHEA:62620"/>
        <dbReference type="Rhea" id="RHEA-COMP:10698"/>
        <dbReference type="Rhea" id="RHEA-COMP:10700"/>
        <dbReference type="ChEBI" id="CHEBI:15377"/>
        <dbReference type="ChEBI" id="CHEBI:29950"/>
        <dbReference type="ChEBI" id="CHEBI:30879"/>
        <dbReference type="ChEBI" id="CHEBI:35924"/>
        <dbReference type="ChEBI" id="CHEBI:50058"/>
        <dbReference type="EC" id="1.11.1.24"/>
    </reaction>
</comment>
<evidence type="ECO:0000256" key="3">
    <source>
        <dbReference type="ARBA" id="ARBA00013017"/>
    </source>
</evidence>
<organism evidence="14">
    <name type="scientific">uncultured Solirubrobacteraceae bacterium</name>
    <dbReference type="NCBI Taxonomy" id="1162706"/>
    <lineage>
        <taxon>Bacteria</taxon>
        <taxon>Bacillati</taxon>
        <taxon>Actinomycetota</taxon>
        <taxon>Thermoleophilia</taxon>
        <taxon>Solirubrobacterales</taxon>
        <taxon>Solirubrobacteraceae</taxon>
        <taxon>environmental samples</taxon>
    </lineage>
</organism>
<comment type="similarity">
    <text evidence="10">Belongs to the peroxiredoxin family. BCP/PrxQ subfamily.</text>
</comment>
<evidence type="ECO:0000256" key="6">
    <source>
        <dbReference type="ARBA" id="ARBA00023002"/>
    </source>
</evidence>
<evidence type="ECO:0000256" key="8">
    <source>
        <dbReference type="ARBA" id="ARBA00023284"/>
    </source>
</evidence>
<dbReference type="FunFam" id="3.40.30.10:FF:000007">
    <property type="entry name" value="Thioredoxin-dependent thiol peroxidase"/>
    <property type="match status" value="1"/>
</dbReference>
<dbReference type="GO" id="GO:0008379">
    <property type="term" value="F:thioredoxin peroxidase activity"/>
    <property type="evidence" value="ECO:0007669"/>
    <property type="project" value="TreeGrafter"/>
</dbReference>
<evidence type="ECO:0000313" key="14">
    <source>
        <dbReference type="EMBL" id="CAA9510181.1"/>
    </source>
</evidence>
<dbReference type="EMBL" id="CADCVQ010000110">
    <property type="protein sequence ID" value="CAA9510181.1"/>
    <property type="molecule type" value="Genomic_DNA"/>
</dbReference>
<proteinExistence type="inferred from homology"/>
<reference evidence="14" key="1">
    <citation type="submission" date="2020-02" db="EMBL/GenBank/DDBJ databases">
        <authorList>
            <person name="Meier V. D."/>
        </authorList>
    </citation>
    <scope>NUCLEOTIDE SEQUENCE</scope>
    <source>
        <strain evidence="14">AVDCRST_MAG67</strain>
    </source>
</reference>
<dbReference type="Pfam" id="PF00578">
    <property type="entry name" value="AhpC-TSA"/>
    <property type="match status" value="1"/>
</dbReference>
<dbReference type="GO" id="GO:0045454">
    <property type="term" value="P:cell redox homeostasis"/>
    <property type="evidence" value="ECO:0007669"/>
    <property type="project" value="TreeGrafter"/>
</dbReference>
<evidence type="ECO:0000256" key="5">
    <source>
        <dbReference type="ARBA" id="ARBA00022862"/>
    </source>
</evidence>
<dbReference type="GO" id="GO:0034599">
    <property type="term" value="P:cellular response to oxidative stress"/>
    <property type="evidence" value="ECO:0007669"/>
    <property type="project" value="TreeGrafter"/>
</dbReference>
<evidence type="ECO:0000256" key="2">
    <source>
        <dbReference type="ARBA" id="ARBA00011245"/>
    </source>
</evidence>
<dbReference type="PANTHER" id="PTHR42801">
    <property type="entry name" value="THIOREDOXIN-DEPENDENT PEROXIDE REDUCTASE"/>
    <property type="match status" value="1"/>
</dbReference>
<dbReference type="PANTHER" id="PTHR42801:SF4">
    <property type="entry name" value="AHPC_TSA FAMILY PROTEIN"/>
    <property type="match status" value="1"/>
</dbReference>
<protein>
    <recommendedName>
        <fullName evidence="3">thioredoxin-dependent peroxiredoxin</fullName>
        <ecNumber evidence="3">1.11.1.24</ecNumber>
    </recommendedName>
    <alternativeName>
        <fullName evidence="11">Bacterioferritin comigratory protein</fullName>
    </alternativeName>
    <alternativeName>
        <fullName evidence="9">Thioredoxin peroxidase</fullName>
    </alternativeName>
</protein>
<comment type="function">
    <text evidence="1">Thiol-specific peroxidase that catalyzes the reduction of hydrogen peroxide and organic hydroperoxides to water and alcohols, respectively. Plays a role in cell protection against oxidative stress by detoxifying peroxides and as sensor of hydrogen peroxide-mediated signaling events.</text>
</comment>